<evidence type="ECO:0000259" key="13">
    <source>
        <dbReference type="Pfam" id="PF25467"/>
    </source>
</evidence>
<dbReference type="Gene3D" id="3.40.50.300">
    <property type="entry name" value="P-loop containing nucleotide triphosphate hydrolases"/>
    <property type="match status" value="1"/>
</dbReference>
<evidence type="ECO:0000256" key="4">
    <source>
        <dbReference type="ARBA" id="ARBA00022679"/>
    </source>
</evidence>
<evidence type="ECO:0000256" key="5">
    <source>
        <dbReference type="ARBA" id="ARBA00022741"/>
    </source>
</evidence>
<evidence type="ECO:0000256" key="8">
    <source>
        <dbReference type="ARBA" id="ARBA00023242"/>
    </source>
</evidence>
<evidence type="ECO:0000313" key="15">
    <source>
        <dbReference type="RefSeq" id="XP_012676311.2"/>
    </source>
</evidence>
<feature type="compositionally biased region" description="Polar residues" evidence="10">
    <location>
        <begin position="1"/>
        <end position="11"/>
    </location>
</feature>
<feature type="region of interest" description="Disordered" evidence="10">
    <location>
        <begin position="1"/>
        <end position="56"/>
    </location>
</feature>
<protein>
    <recommendedName>
        <fullName evidence="9">Polynucleotide 5'-hydroxyl-kinase NOL9</fullName>
    </recommendedName>
</protein>
<keyword evidence="6" id="KW-0418">Kinase</keyword>
<reference evidence="15" key="1">
    <citation type="submission" date="2025-08" db="UniProtKB">
        <authorList>
            <consortium name="RefSeq"/>
        </authorList>
    </citation>
    <scope>IDENTIFICATION</scope>
</reference>
<keyword evidence="7" id="KW-0067">ATP-binding</keyword>
<dbReference type="Pfam" id="PF25467">
    <property type="entry name" value="NOL9_C"/>
    <property type="match status" value="1"/>
</dbReference>
<evidence type="ECO:0000256" key="6">
    <source>
        <dbReference type="ARBA" id="ARBA00022777"/>
    </source>
</evidence>
<keyword evidence="14" id="KW-1185">Reference proteome</keyword>
<dbReference type="GeneID" id="105894343"/>
<dbReference type="GO" id="GO:0005524">
    <property type="term" value="F:ATP binding"/>
    <property type="evidence" value="ECO:0007669"/>
    <property type="project" value="UniProtKB-KW"/>
</dbReference>
<dbReference type="PANTHER" id="PTHR12755:SF3">
    <property type="entry name" value="POLYNUCLEOTIDE 5'-HYDROXYL-KINASE NOL9"/>
    <property type="match status" value="1"/>
</dbReference>
<evidence type="ECO:0000256" key="3">
    <source>
        <dbReference type="ARBA" id="ARBA00022552"/>
    </source>
</evidence>
<accession>A0A6P3VN16</accession>
<dbReference type="GO" id="GO:0005730">
    <property type="term" value="C:nucleolus"/>
    <property type="evidence" value="ECO:0007669"/>
    <property type="project" value="UniProtKB-SubCell"/>
</dbReference>
<dbReference type="InterPro" id="IPR045116">
    <property type="entry name" value="Clp1/Grc3"/>
</dbReference>
<evidence type="ECO:0000256" key="1">
    <source>
        <dbReference type="ARBA" id="ARBA00004604"/>
    </source>
</evidence>
<dbReference type="Pfam" id="PF16575">
    <property type="entry name" value="CLP1_P"/>
    <property type="match status" value="1"/>
</dbReference>
<dbReference type="SUPFAM" id="SSF52540">
    <property type="entry name" value="P-loop containing nucleoside triphosphate hydrolases"/>
    <property type="match status" value="1"/>
</dbReference>
<evidence type="ECO:0000259" key="11">
    <source>
        <dbReference type="Pfam" id="PF16575"/>
    </source>
</evidence>
<feature type="domain" description="NOL9 N-terminal" evidence="12">
    <location>
        <begin position="151"/>
        <end position="278"/>
    </location>
</feature>
<evidence type="ECO:0000256" key="2">
    <source>
        <dbReference type="ARBA" id="ARBA00011003"/>
    </source>
</evidence>
<dbReference type="InterPro" id="IPR027417">
    <property type="entry name" value="P-loop_NTPase"/>
</dbReference>
<comment type="similarity">
    <text evidence="2">Belongs to the Clp1 family. NOL9/GRC3 subfamily.</text>
</comment>
<organism evidence="14 15">
    <name type="scientific">Clupea harengus</name>
    <name type="common">Atlantic herring</name>
    <dbReference type="NCBI Taxonomy" id="7950"/>
    <lineage>
        <taxon>Eukaryota</taxon>
        <taxon>Metazoa</taxon>
        <taxon>Chordata</taxon>
        <taxon>Craniata</taxon>
        <taxon>Vertebrata</taxon>
        <taxon>Euteleostomi</taxon>
        <taxon>Actinopterygii</taxon>
        <taxon>Neopterygii</taxon>
        <taxon>Teleostei</taxon>
        <taxon>Clupei</taxon>
        <taxon>Clupeiformes</taxon>
        <taxon>Clupeoidei</taxon>
        <taxon>Clupeidae</taxon>
        <taxon>Clupea</taxon>
    </lineage>
</organism>
<evidence type="ECO:0000256" key="10">
    <source>
        <dbReference type="SAM" id="MobiDB-lite"/>
    </source>
</evidence>
<dbReference type="AlphaFoldDB" id="A0A6P3VN16"/>
<keyword evidence="3" id="KW-0698">rRNA processing</keyword>
<keyword evidence="4" id="KW-0808">Transferase</keyword>
<dbReference type="CTD" id="79707"/>
<gene>
    <name evidence="15" type="primary">nol9</name>
</gene>
<evidence type="ECO:0000259" key="12">
    <source>
        <dbReference type="Pfam" id="PF24419"/>
    </source>
</evidence>
<dbReference type="InterPro" id="IPR032319">
    <property type="entry name" value="CLP1_P"/>
</dbReference>
<dbReference type="GO" id="GO:0051731">
    <property type="term" value="F:polynucleotide 5'-hydroxyl-kinase activity"/>
    <property type="evidence" value="ECO:0007669"/>
    <property type="project" value="InterPro"/>
</dbReference>
<evidence type="ECO:0000313" key="14">
    <source>
        <dbReference type="Proteomes" id="UP000515152"/>
    </source>
</evidence>
<dbReference type="Proteomes" id="UP000515152">
    <property type="component" value="Chromosome 4"/>
</dbReference>
<dbReference type="InterPro" id="IPR057573">
    <property type="entry name" value="NOL9_N"/>
</dbReference>
<feature type="domain" description="Clp1 P-loop" evidence="11">
    <location>
        <begin position="344"/>
        <end position="474"/>
    </location>
</feature>
<dbReference type="PANTHER" id="PTHR12755">
    <property type="entry name" value="CLEAVAGE/POLYADENYLATION FACTOR IA SUBUNIT CLP1P"/>
    <property type="match status" value="1"/>
</dbReference>
<dbReference type="InterPro" id="IPR057570">
    <property type="entry name" value="NOL9_C"/>
</dbReference>
<dbReference type="GO" id="GO:0000448">
    <property type="term" value="P:cleavage in ITS2 between 5.8S rRNA and LSU-rRNA of tricistronic rRNA transcript (SSU-rRNA, 5.8S rRNA, LSU-rRNA)"/>
    <property type="evidence" value="ECO:0007669"/>
    <property type="project" value="TreeGrafter"/>
</dbReference>
<feature type="domain" description="NOL9 C-terminal" evidence="13">
    <location>
        <begin position="569"/>
        <end position="668"/>
    </location>
</feature>
<dbReference type="OrthoDB" id="2405412at2759"/>
<dbReference type="KEGG" id="char:105894343"/>
<keyword evidence="5" id="KW-0547">Nucleotide-binding</keyword>
<evidence type="ECO:0000256" key="7">
    <source>
        <dbReference type="ARBA" id="ARBA00022840"/>
    </source>
</evidence>
<comment type="subcellular location">
    <subcellularLocation>
        <location evidence="1">Nucleus</location>
        <location evidence="1">Nucleolus</location>
    </subcellularLocation>
</comment>
<dbReference type="Pfam" id="PF24419">
    <property type="entry name" value="Cupin_NOL9"/>
    <property type="match status" value="1"/>
</dbReference>
<sequence>MKAQKVSSQPKRTLRNGNKRAKNSKWHGHNKSFHADAPASASYEHQIASSGQPSLKPLKRQYAKAVSARTVSSLLPAGQKCKRLATHTHSNGQAVSVSSSCDSETEDSRGWRAYAQSVLQNGMQTNADAEESLPSEHLGEDIQPFLTQFDHVNNRTLMVMRPGQTLCFRGKCLLTCLYGRVEVLGFTIEEGQQPYPLYSPSSHCPLTITALADSSLSTKNRKEGRQEAKMVVRKYLSSVPRKHLLNEMDSDSCAILLEALDNPLTRFLTSQSQLKELFCLSSRELRADSAVDNSALSAVGVTALNSSGSPGLMTSRSYRDALHRLVRVWGDDDCDRCPVILVYGARNSGKSTFVRHLINSLLNHTTSVEYMECDVGQTEFTPPGCLSLSAVTEPLLGPPFTHQQEPRHMVYYGQADCQSDLDRYLDSLKSLWRHSSGDMPVIINTMGWVRGLGFQLLVDLVRFFSVTHVVQLSFGETSQCPALTPEFLRTAHGWQTHPPAPSALGQAELQEAPNSHVFLSIHSEFPGAGTSGEMRHQRSNELRDLSLMGYFSQMQSPDSSLVRPLHCFTPYQVSVSSVAIGVTHCEVAPSHILYAANASLVGLCCLDENVAGRGGPMLLSQTPICPCVGLGVLRGVDMVRGLYLLVTPVPPALLRRVNCLLLGEISLPKALLTTQSGVDGDLPYVTTDYSFELTGAGKLHVFKGLARPGFVKAK</sequence>
<keyword evidence="8" id="KW-0539">Nucleus</keyword>
<proteinExistence type="inferred from homology"/>
<dbReference type="RefSeq" id="XP_012676311.2">
    <property type="nucleotide sequence ID" value="XM_012820857.2"/>
</dbReference>
<evidence type="ECO:0000256" key="9">
    <source>
        <dbReference type="ARBA" id="ARBA00071212"/>
    </source>
</evidence>
<name>A0A6P3VN16_CLUHA</name>
<feature type="compositionally biased region" description="Basic residues" evidence="10">
    <location>
        <begin position="12"/>
        <end position="32"/>
    </location>
</feature>